<name>A0A562VNB5_9BACT</name>
<dbReference type="InterPro" id="IPR029063">
    <property type="entry name" value="SAM-dependent_MTases_sf"/>
</dbReference>
<comment type="caution">
    <text evidence="2">The sequence shown here is derived from an EMBL/GenBank/DDBJ whole genome shotgun (WGS) entry which is preliminary data.</text>
</comment>
<reference evidence="2 3" key="1">
    <citation type="submission" date="2019-07" db="EMBL/GenBank/DDBJ databases">
        <title>Genomic Encyclopedia of Archaeal and Bacterial Type Strains, Phase II (KMG-II): from individual species to whole genera.</title>
        <authorList>
            <person name="Goeker M."/>
        </authorList>
    </citation>
    <scope>NUCLEOTIDE SEQUENCE [LARGE SCALE GENOMIC DNA]</scope>
    <source>
        <strain evidence="2 3">ATCC BAA-1139</strain>
    </source>
</reference>
<dbReference type="GO" id="GO:0008168">
    <property type="term" value="F:methyltransferase activity"/>
    <property type="evidence" value="ECO:0007669"/>
    <property type="project" value="UniProtKB-KW"/>
</dbReference>
<dbReference type="SUPFAM" id="SSF53335">
    <property type="entry name" value="S-adenosyl-L-methionine-dependent methyltransferases"/>
    <property type="match status" value="2"/>
</dbReference>
<keyword evidence="2" id="KW-0489">Methyltransferase</keyword>
<dbReference type="EMBL" id="VLLN01000010">
    <property type="protein sequence ID" value="TWJ19292.1"/>
    <property type="molecule type" value="Genomic_DNA"/>
</dbReference>
<evidence type="ECO:0000256" key="1">
    <source>
        <dbReference type="ARBA" id="ARBA00022679"/>
    </source>
</evidence>
<dbReference type="PANTHER" id="PTHR43861:SF3">
    <property type="entry name" value="PUTATIVE (AFU_ORTHOLOGUE AFUA_2G14390)-RELATED"/>
    <property type="match status" value="1"/>
</dbReference>
<dbReference type="GO" id="GO:0032259">
    <property type="term" value="P:methylation"/>
    <property type="evidence" value="ECO:0007669"/>
    <property type="project" value="UniProtKB-KW"/>
</dbReference>
<dbReference type="AlphaFoldDB" id="A0A562VNB5"/>
<gene>
    <name evidence="2" type="ORF">JN12_01983</name>
</gene>
<sequence length="605" mass="68494">MGSQSHAINNHIHYDQCPLCSSADIEKIGDITYPDPLTFSSNPIELIRTPELWNCSGCLSWFTQNILPPETAEMLYQTGNSGHKWPSSDGFCATKPAEITDTLKRLFAGSPKVLDIGCNTGELLDFASGLDCLTTGVELSEHSRELLASKGHAGYEHLDLITSETFDVIVAFDLIEHLHEPGEFISKCGTLLKAGGLLILLTGNNSSFSARRSREKWWYVAFPEHIVFPSPLYLSSIRGFLLETGMPVFNTRAHQYGFVKRIKTFVKGMVTGNYTGTPSLVPDHMLAVLRKTKSCSICGSYDAEVSFKVYDDRFAYPGNFVITTCKHCTHKQLAANHTQEMIGRLYTEYYPRATFDIDTYKPFAPSAGFVSWLNGDKASAFRWVPERVKILDVGCGFGETLGYHKNRGCEVHGVEADESIRRVADRFGYSVHVGLFDPDIYEPGYFDYITLDQVIEHTIDPIETLKGIARVLKPGGTLIISTPNAESWGVQLFGRRWIHWHTPYHLQLFTKKSLEYAARSAGLTLKSHKSITCSEWLYYQWIHLFTAPEMGTTSPFWMPRSEKKWQHRLAMKILKLMHRTKINHLITRFFDYLGLGDNRIYFLTK</sequence>
<evidence type="ECO:0000313" key="2">
    <source>
        <dbReference type="EMBL" id="TWJ19292.1"/>
    </source>
</evidence>
<protein>
    <submittedName>
        <fullName evidence="2">Methyltransferase family protein</fullName>
    </submittedName>
</protein>
<organism evidence="2 3">
    <name type="scientific">Geobacter argillaceus</name>
    <dbReference type="NCBI Taxonomy" id="345631"/>
    <lineage>
        <taxon>Bacteria</taxon>
        <taxon>Pseudomonadati</taxon>
        <taxon>Thermodesulfobacteriota</taxon>
        <taxon>Desulfuromonadia</taxon>
        <taxon>Geobacterales</taxon>
        <taxon>Geobacteraceae</taxon>
        <taxon>Geobacter</taxon>
    </lineage>
</organism>
<keyword evidence="1 2" id="KW-0808">Transferase</keyword>
<dbReference type="CDD" id="cd02440">
    <property type="entry name" value="AdoMet_MTases"/>
    <property type="match status" value="2"/>
</dbReference>
<dbReference type="RefSeq" id="WP_145021988.1">
    <property type="nucleotide sequence ID" value="NZ_VLLN01000010.1"/>
</dbReference>
<evidence type="ECO:0000313" key="3">
    <source>
        <dbReference type="Proteomes" id="UP000319449"/>
    </source>
</evidence>
<keyword evidence="3" id="KW-1185">Reference proteome</keyword>
<accession>A0A562VNB5</accession>
<dbReference type="Proteomes" id="UP000319449">
    <property type="component" value="Unassembled WGS sequence"/>
</dbReference>
<dbReference type="Pfam" id="PF13489">
    <property type="entry name" value="Methyltransf_23"/>
    <property type="match status" value="2"/>
</dbReference>
<dbReference type="Gene3D" id="3.40.50.150">
    <property type="entry name" value="Vaccinia Virus protein VP39"/>
    <property type="match status" value="2"/>
</dbReference>
<dbReference type="OrthoDB" id="5395564at2"/>
<dbReference type="PANTHER" id="PTHR43861">
    <property type="entry name" value="TRANS-ACONITATE 2-METHYLTRANSFERASE-RELATED"/>
    <property type="match status" value="1"/>
</dbReference>
<proteinExistence type="predicted"/>